<evidence type="ECO:0000313" key="7">
    <source>
        <dbReference type="EMBL" id="KAJ5094131.1"/>
    </source>
</evidence>
<dbReference type="InterPro" id="IPR039121">
    <property type="entry name" value="NUDT19"/>
</dbReference>
<dbReference type="PANTHER" id="PTHR12318">
    <property type="entry name" value="TESTOSTERONE-REGULATED PROTEIN RP2"/>
    <property type="match status" value="1"/>
</dbReference>
<dbReference type="AlphaFoldDB" id="A0A9W9F5S6"/>
<organism evidence="7 8">
    <name type="scientific">Penicillium angulare</name>
    <dbReference type="NCBI Taxonomy" id="116970"/>
    <lineage>
        <taxon>Eukaryota</taxon>
        <taxon>Fungi</taxon>
        <taxon>Dikarya</taxon>
        <taxon>Ascomycota</taxon>
        <taxon>Pezizomycotina</taxon>
        <taxon>Eurotiomycetes</taxon>
        <taxon>Eurotiomycetidae</taxon>
        <taxon>Eurotiales</taxon>
        <taxon>Aspergillaceae</taxon>
        <taxon>Penicillium</taxon>
    </lineage>
</organism>
<evidence type="ECO:0000256" key="3">
    <source>
        <dbReference type="ARBA" id="ARBA00022723"/>
    </source>
</evidence>
<keyword evidence="4" id="KW-0378">Hydrolase</keyword>
<gene>
    <name evidence="7" type="ORF">N7456_009992</name>
</gene>
<dbReference type="InterPro" id="IPR015797">
    <property type="entry name" value="NUDIX_hydrolase-like_dom_sf"/>
</dbReference>
<keyword evidence="6" id="KW-0464">Manganese</keyword>
<keyword evidence="3" id="KW-0479">Metal-binding</keyword>
<comment type="cofactor">
    <cofactor evidence="2">
        <name>Mg(2+)</name>
        <dbReference type="ChEBI" id="CHEBI:18420"/>
    </cofactor>
</comment>
<evidence type="ECO:0008006" key="9">
    <source>
        <dbReference type="Google" id="ProtNLM"/>
    </source>
</evidence>
<dbReference type="OrthoDB" id="1695362at2759"/>
<evidence type="ECO:0000256" key="1">
    <source>
        <dbReference type="ARBA" id="ARBA00001936"/>
    </source>
</evidence>
<evidence type="ECO:0000256" key="2">
    <source>
        <dbReference type="ARBA" id="ARBA00001946"/>
    </source>
</evidence>
<keyword evidence="5" id="KW-0460">Magnesium</keyword>
<sequence>MLSVLHEASRRETQYSISTIYLNHSLRRCSVILVSPTNEVLLLHRVHTSTSFASAHVFPGGNLSDQDGPCPPAEDHTRHDDAPHYRKAAIRELFEESGILLAKNQTTDKMLVVDETTREKGRALIHQNKLTFDEWLKKQHSAAEPDIGQFYSLHGLSLYDTTKLTLLKINWSLSLAG</sequence>
<evidence type="ECO:0000313" key="8">
    <source>
        <dbReference type="Proteomes" id="UP001149165"/>
    </source>
</evidence>
<dbReference type="GO" id="GO:0046872">
    <property type="term" value="F:metal ion binding"/>
    <property type="evidence" value="ECO:0007669"/>
    <property type="project" value="UniProtKB-KW"/>
</dbReference>
<comment type="cofactor">
    <cofactor evidence="1">
        <name>Mn(2+)</name>
        <dbReference type="ChEBI" id="CHEBI:29035"/>
    </cofactor>
</comment>
<dbReference type="GO" id="GO:0005739">
    <property type="term" value="C:mitochondrion"/>
    <property type="evidence" value="ECO:0007669"/>
    <property type="project" value="TreeGrafter"/>
</dbReference>
<keyword evidence="8" id="KW-1185">Reference proteome</keyword>
<accession>A0A9W9F5S6</accession>
<evidence type="ECO:0000256" key="5">
    <source>
        <dbReference type="ARBA" id="ARBA00022842"/>
    </source>
</evidence>
<reference evidence="7" key="2">
    <citation type="journal article" date="2023" name="IMA Fungus">
        <title>Comparative genomic study of the Penicillium genus elucidates a diverse pangenome and 15 lateral gene transfer events.</title>
        <authorList>
            <person name="Petersen C."/>
            <person name="Sorensen T."/>
            <person name="Nielsen M.R."/>
            <person name="Sondergaard T.E."/>
            <person name="Sorensen J.L."/>
            <person name="Fitzpatrick D.A."/>
            <person name="Frisvad J.C."/>
            <person name="Nielsen K.L."/>
        </authorList>
    </citation>
    <scope>NUCLEOTIDE SEQUENCE</scope>
    <source>
        <strain evidence="7">IBT 30069</strain>
    </source>
</reference>
<dbReference type="Proteomes" id="UP001149165">
    <property type="component" value="Unassembled WGS sequence"/>
</dbReference>
<comment type="caution">
    <text evidence="7">The sequence shown here is derived from an EMBL/GenBank/DDBJ whole genome shotgun (WGS) entry which is preliminary data.</text>
</comment>
<dbReference type="PANTHER" id="PTHR12318:SF0">
    <property type="entry name" value="ACYL-COENZYME A DIPHOSPHATASE NUDT19"/>
    <property type="match status" value="1"/>
</dbReference>
<dbReference type="Gene3D" id="3.90.79.10">
    <property type="entry name" value="Nucleoside Triphosphate Pyrophosphohydrolase"/>
    <property type="match status" value="1"/>
</dbReference>
<reference evidence="7" key="1">
    <citation type="submission" date="2022-11" db="EMBL/GenBank/DDBJ databases">
        <authorList>
            <person name="Petersen C."/>
        </authorList>
    </citation>
    <scope>NUCLEOTIDE SEQUENCE</scope>
    <source>
        <strain evidence="7">IBT 30069</strain>
    </source>
</reference>
<dbReference type="GO" id="GO:0016818">
    <property type="term" value="F:hydrolase activity, acting on acid anhydrides, in phosphorus-containing anhydrides"/>
    <property type="evidence" value="ECO:0007669"/>
    <property type="project" value="InterPro"/>
</dbReference>
<evidence type="ECO:0000256" key="6">
    <source>
        <dbReference type="ARBA" id="ARBA00023211"/>
    </source>
</evidence>
<proteinExistence type="predicted"/>
<evidence type="ECO:0000256" key="4">
    <source>
        <dbReference type="ARBA" id="ARBA00022801"/>
    </source>
</evidence>
<protein>
    <recommendedName>
        <fullName evidence="9">Nudix hydrolase domain-containing protein</fullName>
    </recommendedName>
</protein>
<dbReference type="EMBL" id="JAPQKH010000006">
    <property type="protein sequence ID" value="KAJ5094131.1"/>
    <property type="molecule type" value="Genomic_DNA"/>
</dbReference>
<dbReference type="SUPFAM" id="SSF55811">
    <property type="entry name" value="Nudix"/>
    <property type="match status" value="1"/>
</dbReference>
<name>A0A9W9F5S6_9EURO</name>